<evidence type="ECO:0000256" key="2">
    <source>
        <dbReference type="ARBA" id="ARBA00007656"/>
    </source>
</evidence>
<evidence type="ECO:0000313" key="10">
    <source>
        <dbReference type="Proteomes" id="UP000325755"/>
    </source>
</evidence>
<keyword evidence="6 7" id="KW-0413">Isomerase</keyword>
<evidence type="ECO:0000259" key="8">
    <source>
        <dbReference type="PROSITE" id="PS50198"/>
    </source>
</evidence>
<dbReference type="InterPro" id="IPR050245">
    <property type="entry name" value="PrsA_foldase"/>
</dbReference>
<keyword evidence="4" id="KW-0732">Signal</keyword>
<protein>
    <recommendedName>
        <fullName evidence="3">peptidylprolyl isomerase</fullName>
        <ecNumber evidence="3">5.2.1.8</ecNumber>
    </recommendedName>
</protein>
<dbReference type="EMBL" id="CP044205">
    <property type="protein sequence ID" value="QFY44225.1"/>
    <property type="molecule type" value="Genomic_DNA"/>
</dbReference>
<dbReference type="InParanoid" id="A0A5Q0BK10"/>
<evidence type="ECO:0000256" key="3">
    <source>
        <dbReference type="ARBA" id="ARBA00013194"/>
    </source>
</evidence>
<dbReference type="SUPFAM" id="SSF109998">
    <property type="entry name" value="Triger factor/SurA peptide-binding domain-like"/>
    <property type="match status" value="1"/>
</dbReference>
<name>A0A5Q0BK10_9GAMM</name>
<evidence type="ECO:0000256" key="7">
    <source>
        <dbReference type="PROSITE-ProRule" id="PRU00278"/>
    </source>
</evidence>
<comment type="catalytic activity">
    <reaction evidence="1">
        <text>[protein]-peptidylproline (omega=180) = [protein]-peptidylproline (omega=0)</text>
        <dbReference type="Rhea" id="RHEA:16237"/>
        <dbReference type="Rhea" id="RHEA-COMP:10747"/>
        <dbReference type="Rhea" id="RHEA-COMP:10748"/>
        <dbReference type="ChEBI" id="CHEBI:83833"/>
        <dbReference type="ChEBI" id="CHEBI:83834"/>
        <dbReference type="EC" id="5.2.1.8"/>
    </reaction>
</comment>
<dbReference type="InterPro" id="IPR000297">
    <property type="entry name" value="PPIase_PpiC"/>
</dbReference>
<dbReference type="Gene3D" id="3.10.50.40">
    <property type="match status" value="1"/>
</dbReference>
<keyword evidence="5 7" id="KW-0697">Rotamase</keyword>
<dbReference type="KEGG" id="mmob:F6R98_17605"/>
<dbReference type="Proteomes" id="UP000325755">
    <property type="component" value="Chromosome"/>
</dbReference>
<dbReference type="OrthoDB" id="14196at2"/>
<dbReference type="Pfam" id="PF13145">
    <property type="entry name" value="Rotamase_2"/>
    <property type="match status" value="1"/>
</dbReference>
<dbReference type="InterPro" id="IPR027304">
    <property type="entry name" value="Trigger_fact/SurA_dom_sf"/>
</dbReference>
<dbReference type="SUPFAM" id="SSF54534">
    <property type="entry name" value="FKBP-like"/>
    <property type="match status" value="1"/>
</dbReference>
<dbReference type="AlphaFoldDB" id="A0A5Q0BK10"/>
<gene>
    <name evidence="9" type="ORF">F6R98_17605</name>
</gene>
<dbReference type="GO" id="GO:0003755">
    <property type="term" value="F:peptidyl-prolyl cis-trans isomerase activity"/>
    <property type="evidence" value="ECO:0007669"/>
    <property type="project" value="UniProtKB-KW"/>
</dbReference>
<evidence type="ECO:0000313" key="9">
    <source>
        <dbReference type="EMBL" id="QFY44225.1"/>
    </source>
</evidence>
<sequence length="309" mass="34196">MILRNTAGAMAFKSGFGYFDRTVFTFVYCPAIKSELIGLIVMKQPRSLSILLAIGIIAFSPLMQAQEKLPADTVASVNGKAIPELWLKQGLKARAAQGQKDTPELRQAIREDLINREVMSQEADRLRLYDTPEAQAQLAQIHQNFLAGLLINDYQDKHPLSDADVKAAYDKQMAELVNQQQYKLSLITLPNEAEAADVLARLRKGEAFADLAKSKSIDASARNGGSLDWLLPTQVAPVISYVIANLPKGGYSAVPIQTSVGWSIIKVDDKRAFKAPSLEVSKEQIRLALMQKQRNEYLKKLRDAAKVVE</sequence>
<evidence type="ECO:0000256" key="1">
    <source>
        <dbReference type="ARBA" id="ARBA00000971"/>
    </source>
</evidence>
<reference evidence="9 10" key="1">
    <citation type="submission" date="2019-09" db="EMBL/GenBank/DDBJ databases">
        <title>Ecophysiology of the spiral-shaped methanotroph Methylospira mobilis as revealed by the complete genome sequence.</title>
        <authorList>
            <person name="Oshkin I.Y."/>
            <person name="Dedysh S.N."/>
            <person name="Miroshnikov K."/>
            <person name="Danilova O.V."/>
            <person name="Hakobyan A."/>
            <person name="Liesack W."/>
        </authorList>
    </citation>
    <scope>NUCLEOTIDE SEQUENCE [LARGE SCALE GENOMIC DNA]</scope>
    <source>
        <strain evidence="9 10">Shm1</strain>
    </source>
</reference>
<evidence type="ECO:0000256" key="4">
    <source>
        <dbReference type="ARBA" id="ARBA00022729"/>
    </source>
</evidence>
<proteinExistence type="inferred from homology"/>
<evidence type="ECO:0000256" key="6">
    <source>
        <dbReference type="ARBA" id="ARBA00023235"/>
    </source>
</evidence>
<evidence type="ECO:0000256" key="5">
    <source>
        <dbReference type="ARBA" id="ARBA00023110"/>
    </source>
</evidence>
<comment type="similarity">
    <text evidence="2">Belongs to the PpiC/parvulin rotamase family.</text>
</comment>
<keyword evidence="10" id="KW-1185">Reference proteome</keyword>
<organism evidence="9 10">
    <name type="scientific">Candidatus Methylospira mobilis</name>
    <dbReference type="NCBI Taxonomy" id="1808979"/>
    <lineage>
        <taxon>Bacteria</taxon>
        <taxon>Pseudomonadati</taxon>
        <taxon>Pseudomonadota</taxon>
        <taxon>Gammaproteobacteria</taxon>
        <taxon>Methylococcales</taxon>
        <taxon>Methylococcaceae</taxon>
        <taxon>Candidatus Methylospira</taxon>
    </lineage>
</organism>
<feature type="domain" description="PpiC" evidence="8">
    <location>
        <begin position="179"/>
        <end position="269"/>
    </location>
</feature>
<dbReference type="PROSITE" id="PS50198">
    <property type="entry name" value="PPIC_PPIASE_2"/>
    <property type="match status" value="1"/>
</dbReference>
<accession>A0A5Q0BK10</accession>
<dbReference type="EC" id="5.2.1.8" evidence="3"/>
<dbReference type="InterPro" id="IPR046357">
    <property type="entry name" value="PPIase_dom_sf"/>
</dbReference>
<dbReference type="PANTHER" id="PTHR47245">
    <property type="entry name" value="PEPTIDYLPROLYL ISOMERASE"/>
    <property type="match status" value="1"/>
</dbReference>
<dbReference type="PANTHER" id="PTHR47245:SF1">
    <property type="entry name" value="FOLDASE PROTEIN PRSA"/>
    <property type="match status" value="1"/>
</dbReference>